<sequence>MRKFFICVGICWLSFGIAKDLDTTSPNSTDSIIADFNEVETKLDSQKDTESQTHANQVYTNDEAPQDSQNIAENTEAQNPESISLESNSQEQSPALFVDSTLDSVLADSLQSVSLESQQDSKPQAQADSISLENEIFVNEGGIFPLQDKDAEILLYGNTYVLVPQSKALLSFLNQQDSKLNARTLKSSSSTTQIYNQGKDILFYYSSKKGSSLYDKIAPKRFKLILEELSEPNKEPKEIKQVYAITQFDEKILNSPCHIVQTRQFIRDRNKSEMLINLDRKINPRLLSEGKLELFLECSITENEDIFS</sequence>
<dbReference type="RefSeq" id="WP_115025950.1">
    <property type="nucleotide sequence ID" value="NZ_UGHZ01000001.1"/>
</dbReference>
<gene>
    <name evidence="2" type="ORF">NCTC12221_00649</name>
</gene>
<dbReference type="AlphaFoldDB" id="A0A377JN25"/>
<evidence type="ECO:0000256" key="1">
    <source>
        <dbReference type="SAM" id="MobiDB-lite"/>
    </source>
</evidence>
<evidence type="ECO:0000313" key="3">
    <source>
        <dbReference type="Proteomes" id="UP000255335"/>
    </source>
</evidence>
<reference evidence="2 3" key="1">
    <citation type="submission" date="2018-06" db="EMBL/GenBank/DDBJ databases">
        <authorList>
            <consortium name="Pathogen Informatics"/>
            <person name="Doyle S."/>
        </authorList>
    </citation>
    <scope>NUCLEOTIDE SEQUENCE [LARGE SCALE GENOMIC DNA]</scope>
    <source>
        <strain evidence="2 3">NCTC12221</strain>
    </source>
</reference>
<evidence type="ECO:0000313" key="2">
    <source>
        <dbReference type="EMBL" id="STP09211.1"/>
    </source>
</evidence>
<dbReference type="EMBL" id="UGHZ01000001">
    <property type="protein sequence ID" value="STP09211.1"/>
    <property type="molecule type" value="Genomic_DNA"/>
</dbReference>
<name>A0A377JN25_9HELI</name>
<feature type="region of interest" description="Disordered" evidence="1">
    <location>
        <begin position="43"/>
        <end position="68"/>
    </location>
</feature>
<protein>
    <submittedName>
        <fullName evidence="2">Uncharacterized protein</fullName>
    </submittedName>
</protein>
<organism evidence="2 3">
    <name type="scientific">Helicobacter cinaedi</name>
    <dbReference type="NCBI Taxonomy" id="213"/>
    <lineage>
        <taxon>Bacteria</taxon>
        <taxon>Pseudomonadati</taxon>
        <taxon>Campylobacterota</taxon>
        <taxon>Epsilonproteobacteria</taxon>
        <taxon>Campylobacterales</taxon>
        <taxon>Helicobacteraceae</taxon>
        <taxon>Helicobacter</taxon>
    </lineage>
</organism>
<dbReference type="Proteomes" id="UP000255335">
    <property type="component" value="Unassembled WGS sequence"/>
</dbReference>
<proteinExistence type="predicted"/>
<accession>A0A377JN25</accession>